<dbReference type="EMBL" id="CABFVH010000104">
    <property type="protein sequence ID" value="VUF16137.1"/>
    <property type="molecule type" value="Genomic_DNA"/>
</dbReference>
<dbReference type="Proteomes" id="UP000401717">
    <property type="component" value="Unassembled WGS sequence"/>
</dbReference>
<accession>A0A564G722</accession>
<evidence type="ECO:0000313" key="2">
    <source>
        <dbReference type="Proteomes" id="UP000401717"/>
    </source>
</evidence>
<dbReference type="RefSeq" id="WP_186384054.1">
    <property type="nucleotide sequence ID" value="NZ_CABFVH010000104.1"/>
</dbReference>
<name>A0A564G722_9HYPH</name>
<organism evidence="1 2">
    <name type="scientific">Methylobacterium dankookense</name>
    <dbReference type="NCBI Taxonomy" id="560405"/>
    <lineage>
        <taxon>Bacteria</taxon>
        <taxon>Pseudomonadati</taxon>
        <taxon>Pseudomonadota</taxon>
        <taxon>Alphaproteobacteria</taxon>
        <taxon>Hyphomicrobiales</taxon>
        <taxon>Methylobacteriaceae</taxon>
        <taxon>Methylobacterium</taxon>
    </lineage>
</organism>
<gene>
    <name evidence="1" type="ORF">MTDSW087_05894</name>
</gene>
<evidence type="ECO:0000313" key="1">
    <source>
        <dbReference type="EMBL" id="VUF16137.1"/>
    </source>
</evidence>
<sequence>MALNELHHAKGHDPFAQQEIARAAQSVIEYPPMQKGASFNLESVKQQIEKAMSLHHAN</sequence>
<proteinExistence type="predicted"/>
<reference evidence="1 2" key="1">
    <citation type="submission" date="2019-06" db="EMBL/GenBank/DDBJ databases">
        <authorList>
            <person name="Rodrigo-Torres L."/>
            <person name="Arahal R. D."/>
            <person name="Lucena T."/>
        </authorList>
    </citation>
    <scope>NUCLEOTIDE SEQUENCE [LARGE SCALE GENOMIC DNA]</scope>
    <source>
        <strain evidence="1 2">SW08-7</strain>
    </source>
</reference>
<dbReference type="AlphaFoldDB" id="A0A564G722"/>
<protein>
    <submittedName>
        <fullName evidence="1">Uncharacterized protein</fullName>
    </submittedName>
</protein>